<dbReference type="InterPro" id="IPR011067">
    <property type="entry name" value="Plasmid_toxin/cell-grow_inhib"/>
</dbReference>
<evidence type="ECO:0000313" key="2">
    <source>
        <dbReference type="EMBL" id="SHJ27760.1"/>
    </source>
</evidence>
<dbReference type="STRING" id="1168035.SAMN05444280_11524"/>
<comment type="similarity">
    <text evidence="1">Belongs to the PemK/MazF family.</text>
</comment>
<dbReference type="Gene3D" id="2.30.30.110">
    <property type="match status" value="1"/>
</dbReference>
<keyword evidence="3" id="KW-1185">Reference proteome</keyword>
<dbReference type="OrthoDB" id="9808744at2"/>
<reference evidence="2 3" key="1">
    <citation type="submission" date="2016-11" db="EMBL/GenBank/DDBJ databases">
        <authorList>
            <person name="Jaros S."/>
            <person name="Januszkiewicz K."/>
            <person name="Wedrychowicz H."/>
        </authorList>
    </citation>
    <scope>NUCLEOTIDE SEQUENCE [LARGE SCALE GENOMIC DNA]</scope>
    <source>
        <strain evidence="2 3">DSM 27063</strain>
    </source>
</reference>
<dbReference type="Proteomes" id="UP000184050">
    <property type="component" value="Unassembled WGS sequence"/>
</dbReference>
<name>A0A1M6I045_9BACT</name>
<dbReference type="GO" id="GO:0016787">
    <property type="term" value="F:hydrolase activity"/>
    <property type="evidence" value="ECO:0007669"/>
    <property type="project" value="UniProtKB-KW"/>
</dbReference>
<accession>A0A1M6I045</accession>
<dbReference type="RefSeq" id="WP_073169222.1">
    <property type="nucleotide sequence ID" value="NZ_FQZE01000015.1"/>
</dbReference>
<comment type="function">
    <text evidence="1">Toxic component of a type II toxin-antitoxin (TA) system.</text>
</comment>
<gene>
    <name evidence="2" type="ORF">SAMN05444280_11524</name>
</gene>
<dbReference type="Pfam" id="PF02452">
    <property type="entry name" value="PemK_toxin"/>
    <property type="match status" value="1"/>
</dbReference>
<dbReference type="InterPro" id="IPR003477">
    <property type="entry name" value="PemK-like"/>
</dbReference>
<dbReference type="GO" id="GO:0016075">
    <property type="term" value="P:rRNA catabolic process"/>
    <property type="evidence" value="ECO:0007669"/>
    <property type="project" value="TreeGrafter"/>
</dbReference>
<keyword evidence="1" id="KW-0255">Endonuclease</keyword>
<evidence type="ECO:0000256" key="1">
    <source>
        <dbReference type="PIRNR" id="PIRNR033490"/>
    </source>
</evidence>
<organism evidence="2 3">
    <name type="scientific">Tangfeifania diversioriginum</name>
    <dbReference type="NCBI Taxonomy" id="1168035"/>
    <lineage>
        <taxon>Bacteria</taxon>
        <taxon>Pseudomonadati</taxon>
        <taxon>Bacteroidota</taxon>
        <taxon>Bacteroidia</taxon>
        <taxon>Marinilabiliales</taxon>
        <taxon>Prolixibacteraceae</taxon>
        <taxon>Tangfeifania</taxon>
    </lineage>
</organism>
<dbReference type="PIRSF" id="PIRSF033490">
    <property type="entry name" value="MazF"/>
    <property type="match status" value="1"/>
</dbReference>
<proteinExistence type="inferred from homology"/>
<keyword evidence="1" id="KW-0540">Nuclease</keyword>
<dbReference type="GO" id="GO:0003677">
    <property type="term" value="F:DNA binding"/>
    <property type="evidence" value="ECO:0007669"/>
    <property type="project" value="InterPro"/>
</dbReference>
<dbReference type="GO" id="GO:0006402">
    <property type="term" value="P:mRNA catabolic process"/>
    <property type="evidence" value="ECO:0007669"/>
    <property type="project" value="TreeGrafter"/>
</dbReference>
<dbReference type="EC" id="3.1.-.-" evidence="1"/>
<dbReference type="AlphaFoldDB" id="A0A1M6I045"/>
<dbReference type="SUPFAM" id="SSF50118">
    <property type="entry name" value="Cell growth inhibitor/plasmid maintenance toxic component"/>
    <property type="match status" value="1"/>
</dbReference>
<evidence type="ECO:0000313" key="3">
    <source>
        <dbReference type="Proteomes" id="UP000184050"/>
    </source>
</evidence>
<keyword evidence="1" id="KW-0378">Hydrolase</keyword>
<dbReference type="EMBL" id="FQZE01000015">
    <property type="protein sequence ID" value="SHJ27760.1"/>
    <property type="molecule type" value="Genomic_DNA"/>
</dbReference>
<dbReference type="PANTHER" id="PTHR33988">
    <property type="entry name" value="ENDORIBONUCLEASE MAZF-RELATED"/>
    <property type="match status" value="1"/>
</dbReference>
<protein>
    <recommendedName>
        <fullName evidence="1">mRNA interferase</fullName>
        <ecNumber evidence="1">3.1.-.-</ecNumber>
    </recommendedName>
</protein>
<sequence>MRQREIWLANLNTVRGSEQKGSRPVVILSGNLLNNLMPVVIVCPLSTKIKNYKGNVVLHPDDQNRLTKPSEAIIFQIRSISKERLIKKIGNITTKQLSELKKGLDDILRY</sequence>
<dbReference type="GO" id="GO:0004521">
    <property type="term" value="F:RNA endonuclease activity"/>
    <property type="evidence" value="ECO:0007669"/>
    <property type="project" value="TreeGrafter"/>
</dbReference>